<dbReference type="GO" id="GO:0070403">
    <property type="term" value="F:NAD+ binding"/>
    <property type="evidence" value="ECO:0007669"/>
    <property type="project" value="InterPro"/>
</dbReference>
<dbReference type="SUPFAM" id="SSF51735">
    <property type="entry name" value="NAD(P)-binding Rossmann-fold domains"/>
    <property type="match status" value="1"/>
</dbReference>
<dbReference type="Pfam" id="PF00725">
    <property type="entry name" value="3HCDH"/>
    <property type="match status" value="1"/>
</dbReference>
<dbReference type="PANTHER" id="PTHR48075">
    <property type="entry name" value="3-HYDROXYACYL-COA DEHYDROGENASE FAMILY PROTEIN"/>
    <property type="match status" value="1"/>
</dbReference>
<evidence type="ECO:0000256" key="4">
    <source>
        <dbReference type="ARBA" id="ARBA00023717"/>
    </source>
</evidence>
<comment type="catalytic activity">
    <reaction evidence="4">
        <text>a 4-saturated-(3S)-3-hydroxyacyl-CoA = a (3E)-enoyl-CoA + H2O</text>
        <dbReference type="Rhea" id="RHEA:20724"/>
        <dbReference type="ChEBI" id="CHEBI:15377"/>
        <dbReference type="ChEBI" id="CHEBI:58521"/>
        <dbReference type="ChEBI" id="CHEBI:137480"/>
        <dbReference type="EC" id="4.2.1.17"/>
    </reaction>
</comment>
<keyword evidence="2" id="KW-0560">Oxidoreductase</keyword>
<comment type="caution">
    <text evidence="8">The sequence shown here is derived from an EMBL/GenBank/DDBJ whole genome shotgun (WGS) entry which is preliminary data.</text>
</comment>
<evidence type="ECO:0000256" key="1">
    <source>
        <dbReference type="ARBA" id="ARBA00005005"/>
    </source>
</evidence>
<dbReference type="PANTHER" id="PTHR48075:SF5">
    <property type="entry name" value="3-HYDROXYBUTYRYL-COA DEHYDROGENASE"/>
    <property type="match status" value="1"/>
</dbReference>
<dbReference type="GO" id="GO:0006631">
    <property type="term" value="P:fatty acid metabolic process"/>
    <property type="evidence" value="ECO:0007669"/>
    <property type="project" value="InterPro"/>
</dbReference>
<evidence type="ECO:0000259" key="6">
    <source>
        <dbReference type="Pfam" id="PF00725"/>
    </source>
</evidence>
<comment type="pathway">
    <text evidence="1">Lipid metabolism; fatty acid beta-oxidation.</text>
</comment>
<dbReference type="Proteomes" id="UP000279271">
    <property type="component" value="Unassembled WGS sequence"/>
</dbReference>
<dbReference type="Gene3D" id="3.40.50.720">
    <property type="entry name" value="NAD(P)-binding Rossmann-like Domain"/>
    <property type="match status" value="1"/>
</dbReference>
<feature type="non-terminal residue" evidence="8">
    <location>
        <position position="1"/>
    </location>
</feature>
<feature type="domain" description="3-hydroxyacyl-CoA dehydrogenase NAD binding" evidence="7">
    <location>
        <begin position="2"/>
        <end position="179"/>
    </location>
</feature>
<comment type="catalytic activity">
    <reaction evidence="3">
        <text>a (3S)-3-hydroxyacyl-CoA = a (2E)-enoyl-CoA + H2O</text>
        <dbReference type="Rhea" id="RHEA:16105"/>
        <dbReference type="ChEBI" id="CHEBI:15377"/>
        <dbReference type="ChEBI" id="CHEBI:57318"/>
        <dbReference type="ChEBI" id="CHEBI:58856"/>
        <dbReference type="EC" id="4.2.1.17"/>
    </reaction>
</comment>
<evidence type="ECO:0000256" key="3">
    <source>
        <dbReference type="ARBA" id="ARBA00023709"/>
    </source>
</evidence>
<evidence type="ECO:0008006" key="10">
    <source>
        <dbReference type="Google" id="ProtNLM"/>
    </source>
</evidence>
<gene>
    <name evidence="8" type="ORF">APUTEX25_005782</name>
</gene>
<evidence type="ECO:0000256" key="5">
    <source>
        <dbReference type="SAM" id="MobiDB-lite"/>
    </source>
</evidence>
<dbReference type="SUPFAM" id="SSF48179">
    <property type="entry name" value="6-phosphogluconate dehydrogenase C-terminal domain-like"/>
    <property type="match status" value="1"/>
</dbReference>
<dbReference type="InterPro" id="IPR006176">
    <property type="entry name" value="3-OHacyl-CoA_DH_NAD-bd"/>
</dbReference>
<dbReference type="GO" id="GO:0004300">
    <property type="term" value="F:enoyl-CoA hydratase activity"/>
    <property type="evidence" value="ECO:0007669"/>
    <property type="project" value="UniProtKB-EC"/>
</dbReference>
<proteinExistence type="predicted"/>
<dbReference type="InterPro" id="IPR006108">
    <property type="entry name" value="3HC_DH_C"/>
</dbReference>
<dbReference type="FunFam" id="3.40.50.720:FF:000009">
    <property type="entry name" value="Fatty oxidation complex, alpha subunit"/>
    <property type="match status" value="1"/>
</dbReference>
<evidence type="ECO:0000313" key="8">
    <source>
        <dbReference type="EMBL" id="RMZ55741.1"/>
    </source>
</evidence>
<dbReference type="Pfam" id="PF02737">
    <property type="entry name" value="3HCDH_N"/>
    <property type="match status" value="1"/>
</dbReference>
<name>A0A3M7KZ37_AUXPR</name>
<feature type="region of interest" description="Disordered" evidence="5">
    <location>
        <begin position="269"/>
        <end position="294"/>
    </location>
</feature>
<dbReference type="GO" id="GO:0016616">
    <property type="term" value="F:oxidoreductase activity, acting on the CH-OH group of donors, NAD or NADP as acceptor"/>
    <property type="evidence" value="ECO:0007669"/>
    <property type="project" value="InterPro"/>
</dbReference>
<dbReference type="AlphaFoldDB" id="A0A3M7KZ37"/>
<feature type="domain" description="3-hydroxyacyl-CoA dehydrogenase C-terminal" evidence="6">
    <location>
        <begin position="182"/>
        <end position="275"/>
    </location>
</feature>
<evidence type="ECO:0000313" key="9">
    <source>
        <dbReference type="Proteomes" id="UP000279271"/>
    </source>
</evidence>
<reference evidence="9" key="1">
    <citation type="journal article" date="2018" name="Algal Res.">
        <title>Characterization of plant carbon substrate utilization by Auxenochlorella protothecoides.</title>
        <authorList>
            <person name="Vogler B.W."/>
            <person name="Starkenburg S.R."/>
            <person name="Sudasinghe N."/>
            <person name="Schambach J.Y."/>
            <person name="Rollin J.A."/>
            <person name="Pattathil S."/>
            <person name="Barry A.N."/>
        </authorList>
    </citation>
    <scope>NUCLEOTIDE SEQUENCE [LARGE SCALE GENOMIC DNA]</scope>
    <source>
        <strain evidence="9">UTEX 25</strain>
    </source>
</reference>
<dbReference type="EMBL" id="QOKY01000159">
    <property type="protein sequence ID" value="RMZ55741.1"/>
    <property type="molecule type" value="Genomic_DNA"/>
</dbReference>
<dbReference type="InterPro" id="IPR013328">
    <property type="entry name" value="6PGD_dom2"/>
</dbReference>
<dbReference type="InterPro" id="IPR036291">
    <property type="entry name" value="NAD(P)-bd_dom_sf"/>
</dbReference>
<evidence type="ECO:0000259" key="7">
    <source>
        <dbReference type="Pfam" id="PF02737"/>
    </source>
</evidence>
<evidence type="ECO:0000256" key="2">
    <source>
        <dbReference type="ARBA" id="ARBA00023002"/>
    </source>
</evidence>
<dbReference type="InterPro" id="IPR008927">
    <property type="entry name" value="6-PGluconate_DH-like_C_sf"/>
</dbReference>
<accession>A0A3M7KZ37</accession>
<sequence length="506" mass="53160">RLAVIGAGQMGAGIAQVVASSGIAVKLVDQSHQALDKALAGIESSLARLVTKGRVDAVTAEAALGRLYTSTSLEDLHDVDYVVEAVPEREDLKLRLFASLDAVAPPHAILASNTSSISVTRLGAATRRPAQVLGLHFMNPVPIMGLVELVRGMRTSEDTFRASLALAARLGKQTCVSADTPGFIVNRLLMPGINEAFYALQEGVGSADDIDRGMRLGTNVPMGPLALADFIGLDTCLSIMQVLHSGLGDDKYRPCPLLRQHVDAGWLGKKAGRGPLTPMSASGESSPPDPERSGNVEGTLLCLRNEVEALQGKLGQLHGSDLVALRRAYASLSQHVAALEGEWDGTLDAVNRLQTAVVSPEYVAQELGVAGALAVGLTVLQHSLRGVIGRDVLSRGAWLRGGRGGCVPADGGHPCPLAQHGARQHPAEAGTHTAPACRGRETFEGGIAWAIGMGPDRIRIMAALQTLEMVERPEGEAAGRGTGQGCSEGELSREALRKYARLGKKR</sequence>
<protein>
    <recommendedName>
        <fullName evidence="10">3-hydroxybutyryl-CoA dehydrogenase</fullName>
    </recommendedName>
</protein>
<organism evidence="8 9">
    <name type="scientific">Auxenochlorella protothecoides</name>
    <name type="common">Green microalga</name>
    <name type="synonym">Chlorella protothecoides</name>
    <dbReference type="NCBI Taxonomy" id="3075"/>
    <lineage>
        <taxon>Eukaryota</taxon>
        <taxon>Viridiplantae</taxon>
        <taxon>Chlorophyta</taxon>
        <taxon>core chlorophytes</taxon>
        <taxon>Trebouxiophyceae</taxon>
        <taxon>Chlorellales</taxon>
        <taxon>Chlorellaceae</taxon>
        <taxon>Auxenochlorella</taxon>
    </lineage>
</organism>
<dbReference type="Gene3D" id="1.10.1040.10">
    <property type="entry name" value="N-(1-d-carboxylethyl)-l-norvaline Dehydrogenase, domain 2"/>
    <property type="match status" value="1"/>
</dbReference>